<dbReference type="Proteomes" id="UP000183832">
    <property type="component" value="Unassembled WGS sequence"/>
</dbReference>
<keyword evidence="4" id="KW-1185">Reference proteome</keyword>
<evidence type="ECO:0000313" key="4">
    <source>
        <dbReference type="Proteomes" id="UP000183832"/>
    </source>
</evidence>
<dbReference type="InterPro" id="IPR001611">
    <property type="entry name" value="Leu-rich_rpt"/>
</dbReference>
<dbReference type="PANTHER" id="PTHR24260:SF136">
    <property type="entry name" value="GH08193P-RELATED"/>
    <property type="match status" value="1"/>
</dbReference>
<reference evidence="3 4" key="1">
    <citation type="submission" date="2015-04" db="EMBL/GenBank/DDBJ databases">
        <authorList>
            <person name="Syromyatnikov M.Y."/>
            <person name="Popov V.N."/>
        </authorList>
    </citation>
    <scope>NUCLEOTIDE SEQUENCE [LARGE SCALE GENOMIC DNA]</scope>
</reference>
<dbReference type="InterPro" id="IPR043504">
    <property type="entry name" value="Peptidase_S1_PA_chymotrypsin"/>
</dbReference>
<protein>
    <submittedName>
        <fullName evidence="3">CLUMA_CG016956, isoform A</fullName>
    </submittedName>
</protein>
<dbReference type="SUPFAM" id="SSF50494">
    <property type="entry name" value="Trypsin-like serine proteases"/>
    <property type="match status" value="1"/>
</dbReference>
<accession>A0A1J1IUG9</accession>
<dbReference type="InterPro" id="IPR001254">
    <property type="entry name" value="Trypsin_dom"/>
</dbReference>
<dbReference type="Gene3D" id="3.80.10.10">
    <property type="entry name" value="Ribonuclease Inhibitor"/>
    <property type="match status" value="1"/>
</dbReference>
<organism evidence="3 4">
    <name type="scientific">Clunio marinus</name>
    <dbReference type="NCBI Taxonomy" id="568069"/>
    <lineage>
        <taxon>Eukaryota</taxon>
        <taxon>Metazoa</taxon>
        <taxon>Ecdysozoa</taxon>
        <taxon>Arthropoda</taxon>
        <taxon>Hexapoda</taxon>
        <taxon>Insecta</taxon>
        <taxon>Pterygota</taxon>
        <taxon>Neoptera</taxon>
        <taxon>Endopterygota</taxon>
        <taxon>Diptera</taxon>
        <taxon>Nematocera</taxon>
        <taxon>Chironomoidea</taxon>
        <taxon>Chironomidae</taxon>
        <taxon>Clunio</taxon>
    </lineage>
</organism>
<feature type="domain" description="Peptidase S1" evidence="2">
    <location>
        <begin position="7"/>
        <end position="125"/>
    </location>
</feature>
<dbReference type="PROSITE" id="PS50240">
    <property type="entry name" value="TRYPSIN_DOM"/>
    <property type="match status" value="1"/>
</dbReference>
<dbReference type="PANTHER" id="PTHR24260">
    <property type="match status" value="1"/>
</dbReference>
<sequence>MFIYWFPLNLYLKLRGAIEDQLTTQHQSIPRQIELKIVTNEVCYEDEFMASLISSRTFCAIGENGSGPCKGDSGGGLYMKDNSKWFIKGIVSSSLFTDEGMCDVESYSVFTDVTKFTDWIDGEIEDEIGIEAEDGMDDIGKTDGSTMKCEFVLESGWRYHCYPKNLLIQHPNVKIKTMVGTHLGRRNNNDVREFSGINQQTSFLPLGISELFPNLRRYCYLSGRLESIQRSDFGGFELLEIIDIGFNKISNIPVDTFYDLPKLIEINVRNSRVTSLDVDLFINNPKLEKIILENNDIEILDGRLFRKNINLKEILMKNNELKSIDLELFTPLKKLTAIDFLDNVCISQHFPKSMNLTTLEERIKRNCSYE</sequence>
<comment type="similarity">
    <text evidence="1">Belongs to the peptidase S1 family. CLIP subfamily.</text>
</comment>
<dbReference type="AlphaFoldDB" id="A0A1J1IUG9"/>
<dbReference type="InterPro" id="IPR051333">
    <property type="entry name" value="CLIP_Serine_Protease"/>
</dbReference>
<dbReference type="Gene3D" id="2.40.10.10">
    <property type="entry name" value="Trypsin-like serine proteases"/>
    <property type="match status" value="1"/>
</dbReference>
<dbReference type="GO" id="GO:0004252">
    <property type="term" value="F:serine-type endopeptidase activity"/>
    <property type="evidence" value="ECO:0007669"/>
    <property type="project" value="InterPro"/>
</dbReference>
<dbReference type="InterPro" id="IPR032675">
    <property type="entry name" value="LRR_dom_sf"/>
</dbReference>
<dbReference type="GO" id="GO:0006508">
    <property type="term" value="P:proteolysis"/>
    <property type="evidence" value="ECO:0007669"/>
    <property type="project" value="InterPro"/>
</dbReference>
<name>A0A1J1IUG9_9DIPT</name>
<evidence type="ECO:0000256" key="1">
    <source>
        <dbReference type="ARBA" id="ARBA00024195"/>
    </source>
</evidence>
<dbReference type="Pfam" id="PF13855">
    <property type="entry name" value="LRR_8"/>
    <property type="match status" value="1"/>
</dbReference>
<dbReference type="SUPFAM" id="SSF52058">
    <property type="entry name" value="L domain-like"/>
    <property type="match status" value="1"/>
</dbReference>
<dbReference type="EMBL" id="CVRI01000059">
    <property type="protein sequence ID" value="CRL03752.1"/>
    <property type="molecule type" value="Genomic_DNA"/>
</dbReference>
<dbReference type="STRING" id="568069.A0A1J1IUG9"/>
<evidence type="ECO:0000313" key="3">
    <source>
        <dbReference type="EMBL" id="CRL03752.1"/>
    </source>
</evidence>
<evidence type="ECO:0000259" key="2">
    <source>
        <dbReference type="PROSITE" id="PS50240"/>
    </source>
</evidence>
<dbReference type="InterPro" id="IPR009003">
    <property type="entry name" value="Peptidase_S1_PA"/>
</dbReference>
<proteinExistence type="inferred from homology"/>
<dbReference type="OrthoDB" id="7789823at2759"/>
<dbReference type="Pfam" id="PF00089">
    <property type="entry name" value="Trypsin"/>
    <property type="match status" value="1"/>
</dbReference>
<gene>
    <name evidence="3" type="ORF">CLUMA_CG016956</name>
</gene>